<accession>A0A482MS29</accession>
<evidence type="ECO:0000313" key="2">
    <source>
        <dbReference type="Proteomes" id="UP000309349"/>
    </source>
</evidence>
<evidence type="ECO:0000313" key="1">
    <source>
        <dbReference type="EMBL" id="QBQ76359.1"/>
    </source>
</evidence>
<protein>
    <submittedName>
        <fullName evidence="1">Uncharacterized protein</fullName>
    </submittedName>
</protein>
<sequence length="35" mass="4256">MRVLYKQLNNQLKCGAKCYETAKYQNHWYSSFLEP</sequence>
<dbReference type="Proteomes" id="UP000309349">
    <property type="component" value="Segment"/>
</dbReference>
<organism evidence="1 2">
    <name type="scientific">Escherichia phage vB_EcoM_LMP25</name>
    <dbReference type="NCBI Taxonomy" id="2491663"/>
    <lineage>
        <taxon>Viruses</taxon>
        <taxon>Duplodnaviria</taxon>
        <taxon>Heunggongvirae</taxon>
        <taxon>Uroviricota</taxon>
        <taxon>Caudoviricetes</taxon>
        <taxon>Andersonviridae</taxon>
        <taxon>Ounavirinae</taxon>
        <taxon>Felixounavirus</taxon>
        <taxon>Felixounavirus LMP25</taxon>
    </lineage>
</organism>
<proteinExistence type="predicted"/>
<keyword evidence="2" id="KW-1185">Reference proteome</keyword>
<dbReference type="EMBL" id="MK482688">
    <property type="protein sequence ID" value="QBQ76359.1"/>
    <property type="molecule type" value="Genomic_DNA"/>
</dbReference>
<name>A0A482MS29_9CAUD</name>
<reference evidence="1 2" key="1">
    <citation type="submission" date="2019-02" db="EMBL/GenBank/DDBJ databases">
        <title>Draft Escherichia bacteriophage genome sequences from raw wastewater.</title>
        <authorList>
            <person name="Keely S.P."/>
            <person name="Herrmann M.P."/>
            <person name="Korajkic A."/>
            <person name="Brinkman N.E."/>
            <person name="McMinn B.R."/>
            <person name="Fout G.S."/>
            <person name="Villegas E.N."/>
        </authorList>
    </citation>
    <scope>NUCLEOTIDE SEQUENCE [LARGE SCALE GENOMIC DNA]</scope>
</reference>